<evidence type="ECO:0000313" key="1">
    <source>
        <dbReference type="EMBL" id="KAI4339744.1"/>
    </source>
</evidence>
<accession>A0ACB9NWE1</accession>
<comment type="caution">
    <text evidence="1">The sequence shown here is derived from an EMBL/GenBank/DDBJ whole genome shotgun (WGS) entry which is preliminary data.</text>
</comment>
<dbReference type="EMBL" id="CM042886">
    <property type="protein sequence ID" value="KAI4339744.1"/>
    <property type="molecule type" value="Genomic_DNA"/>
</dbReference>
<evidence type="ECO:0000313" key="2">
    <source>
        <dbReference type="Proteomes" id="UP001057402"/>
    </source>
</evidence>
<gene>
    <name evidence="1" type="ORF">MLD38_024653</name>
</gene>
<name>A0ACB9NWE1_9MYRT</name>
<reference evidence="2" key="1">
    <citation type="journal article" date="2023" name="Front. Plant Sci.">
        <title>Chromosomal-level genome assembly of Melastoma candidum provides insights into trichome evolution.</title>
        <authorList>
            <person name="Zhong Y."/>
            <person name="Wu W."/>
            <person name="Sun C."/>
            <person name="Zou P."/>
            <person name="Liu Y."/>
            <person name="Dai S."/>
            <person name="Zhou R."/>
        </authorList>
    </citation>
    <scope>NUCLEOTIDE SEQUENCE [LARGE SCALE GENOMIC DNA]</scope>
</reference>
<organism evidence="1 2">
    <name type="scientific">Melastoma candidum</name>
    <dbReference type="NCBI Taxonomy" id="119954"/>
    <lineage>
        <taxon>Eukaryota</taxon>
        <taxon>Viridiplantae</taxon>
        <taxon>Streptophyta</taxon>
        <taxon>Embryophyta</taxon>
        <taxon>Tracheophyta</taxon>
        <taxon>Spermatophyta</taxon>
        <taxon>Magnoliopsida</taxon>
        <taxon>eudicotyledons</taxon>
        <taxon>Gunneridae</taxon>
        <taxon>Pentapetalae</taxon>
        <taxon>rosids</taxon>
        <taxon>malvids</taxon>
        <taxon>Myrtales</taxon>
        <taxon>Melastomataceae</taxon>
        <taxon>Melastomatoideae</taxon>
        <taxon>Melastomateae</taxon>
        <taxon>Melastoma</taxon>
    </lineage>
</organism>
<proteinExistence type="predicted"/>
<keyword evidence="2" id="KW-1185">Reference proteome</keyword>
<protein>
    <submittedName>
        <fullName evidence="1">Uncharacterized protein</fullName>
    </submittedName>
</protein>
<dbReference type="Proteomes" id="UP001057402">
    <property type="component" value="Chromosome 7"/>
</dbReference>
<sequence>MISFHAAPSPDPRSKMNVSETPRKRKWGEGERSMAGESSKHKWHGSGEPGPSALDMELHLEQLSGQAVLMCSRERFVSTMTPGRTRVHARVVRSSRHPILR</sequence>